<organism evidence="2 3">
    <name type="scientific">Claviceps aff. purpurea</name>
    <dbReference type="NCBI Taxonomy" id="1967640"/>
    <lineage>
        <taxon>Eukaryota</taxon>
        <taxon>Fungi</taxon>
        <taxon>Dikarya</taxon>
        <taxon>Ascomycota</taxon>
        <taxon>Pezizomycotina</taxon>
        <taxon>Sordariomycetes</taxon>
        <taxon>Hypocreomycetidae</taxon>
        <taxon>Hypocreales</taxon>
        <taxon>Clavicipitaceae</taxon>
        <taxon>Claviceps</taxon>
    </lineage>
</organism>
<dbReference type="EMBL" id="SRRH01000872">
    <property type="protein sequence ID" value="KAG6284396.1"/>
    <property type="molecule type" value="Genomic_DNA"/>
</dbReference>
<sequence length="152" mass="17543">MPVLWWQAEKIHWILGKAQMEKRGSDDTFPTIRVDLPPPEVGQQREFNNPGSGWSGDEETALFSYKRQIATGPAWPQERKNAICKQYQRLKSSMWANIGEDMMVPWQAAEHMHWRLGPESIAERTGAALTYQAILAFGLSPEQHWDQEHEQL</sequence>
<keyword evidence="3" id="KW-1185">Reference proteome</keyword>
<comment type="caution">
    <text evidence="2">The sequence shown here is derived from an EMBL/GenBank/DDBJ whole genome shotgun (WGS) entry which is preliminary data.</text>
</comment>
<evidence type="ECO:0000256" key="1">
    <source>
        <dbReference type="SAM" id="MobiDB-lite"/>
    </source>
</evidence>
<proteinExistence type="predicted"/>
<accession>A0A9P7TY01</accession>
<gene>
    <name evidence="2" type="ORF">E4U09_007916</name>
</gene>
<protein>
    <submittedName>
        <fullName evidence="2">Uncharacterized protein</fullName>
    </submittedName>
</protein>
<reference evidence="2 3" key="1">
    <citation type="journal article" date="2020" name="bioRxiv">
        <title>Whole genome comparisons of ergot fungi reveals the divergence and evolution of species within the genus Claviceps are the result of varying mechanisms driving genome evolution and host range expansion.</title>
        <authorList>
            <person name="Wyka S.A."/>
            <person name="Mondo S.J."/>
            <person name="Liu M."/>
            <person name="Dettman J."/>
            <person name="Nalam V."/>
            <person name="Broders K.D."/>
        </authorList>
    </citation>
    <scope>NUCLEOTIDE SEQUENCE [LARGE SCALE GENOMIC DNA]</scope>
    <source>
        <strain evidence="2 3">Clav52</strain>
    </source>
</reference>
<dbReference type="AlphaFoldDB" id="A0A9P7TY01"/>
<evidence type="ECO:0000313" key="2">
    <source>
        <dbReference type="EMBL" id="KAG6284396.1"/>
    </source>
</evidence>
<name>A0A9P7TY01_9HYPO</name>
<feature type="region of interest" description="Disordered" evidence="1">
    <location>
        <begin position="36"/>
        <end position="55"/>
    </location>
</feature>
<evidence type="ECO:0000313" key="3">
    <source>
        <dbReference type="Proteomes" id="UP000707071"/>
    </source>
</evidence>
<dbReference type="Proteomes" id="UP000707071">
    <property type="component" value="Unassembled WGS sequence"/>
</dbReference>